<dbReference type="PROSITE" id="PS50109">
    <property type="entry name" value="HIS_KIN"/>
    <property type="match status" value="1"/>
</dbReference>
<evidence type="ECO:0000259" key="3">
    <source>
        <dbReference type="PROSITE" id="PS50109"/>
    </source>
</evidence>
<dbReference type="InterPro" id="IPR003018">
    <property type="entry name" value="GAF"/>
</dbReference>
<dbReference type="OrthoDB" id="9811889at2"/>
<dbReference type="Pfam" id="PF02518">
    <property type="entry name" value="HATPase_c"/>
    <property type="match status" value="1"/>
</dbReference>
<dbReference type="InterPro" id="IPR036890">
    <property type="entry name" value="HATPase_C_sf"/>
</dbReference>
<dbReference type="Gene3D" id="3.30.450.40">
    <property type="match status" value="1"/>
</dbReference>
<organism evidence="4 5">
    <name type="scientific">Pedobacter westerhofensis</name>
    <dbReference type="NCBI Taxonomy" id="425512"/>
    <lineage>
        <taxon>Bacteria</taxon>
        <taxon>Pseudomonadati</taxon>
        <taxon>Bacteroidota</taxon>
        <taxon>Sphingobacteriia</taxon>
        <taxon>Sphingobacteriales</taxon>
        <taxon>Sphingobacteriaceae</taxon>
        <taxon>Pedobacter</taxon>
    </lineage>
</organism>
<dbReference type="AlphaFoldDB" id="A0A521EXP1"/>
<dbReference type="EC" id="2.7.13.3" evidence="2"/>
<proteinExistence type="predicted"/>
<evidence type="ECO:0000256" key="2">
    <source>
        <dbReference type="ARBA" id="ARBA00012438"/>
    </source>
</evidence>
<keyword evidence="5" id="KW-1185">Reference proteome</keyword>
<dbReference type="SUPFAM" id="SSF47384">
    <property type="entry name" value="Homodimeric domain of signal transducing histidine kinase"/>
    <property type="match status" value="1"/>
</dbReference>
<dbReference type="RefSeq" id="WP_142529622.1">
    <property type="nucleotide sequence ID" value="NZ_CBCSJO010000009.1"/>
</dbReference>
<dbReference type="SUPFAM" id="SSF55874">
    <property type="entry name" value="ATPase domain of HSP90 chaperone/DNA topoisomerase II/histidine kinase"/>
    <property type="match status" value="1"/>
</dbReference>
<sequence length="396" mass="43973">MTKNPLPLPENEIERVFSLAELDVDYSNLAGQFKALATLAAKIAGTKISLVNLIDSFTQWTIANHGLNIDQMPREDSVCQYTITGNEQFEVPDLSDDERFKDKPYVAGPLQLKYYFGLPLKTSDGHHIGALCVVDTEFRSLSPEKIELLKIVADEVSNRLNTLKTIDTLKHNLTELMDIQKKIAHDIRGPLSGIIGLSGLIADQGTENTMTDILEAATHINSSSKGILQITNEIFSETQLPPLKKDEFNLHIFKDKVERLYVPQAITKGIDLEINVSERTKFVPFEKNKVLQITGNLINCALNCTAEMGLITVDLEISPEATYNLLKIKVTDSGRGMSDATVDQIIMGIETTDPCDDKSGLSLVQRMVQDLNGEFRLRSIEGSGTIAEVYINRTYV</sequence>
<dbReference type="InterPro" id="IPR003661">
    <property type="entry name" value="HisK_dim/P_dom"/>
</dbReference>
<dbReference type="CDD" id="cd00082">
    <property type="entry name" value="HisKA"/>
    <property type="match status" value="1"/>
</dbReference>
<dbReference type="PANTHER" id="PTHR43102">
    <property type="entry name" value="SLR1143 PROTEIN"/>
    <property type="match status" value="1"/>
</dbReference>
<dbReference type="InterPro" id="IPR036097">
    <property type="entry name" value="HisK_dim/P_sf"/>
</dbReference>
<dbReference type="InterPro" id="IPR003594">
    <property type="entry name" value="HATPase_dom"/>
</dbReference>
<dbReference type="InterPro" id="IPR029016">
    <property type="entry name" value="GAF-like_dom_sf"/>
</dbReference>
<dbReference type="PANTHER" id="PTHR43102:SF2">
    <property type="entry name" value="GAF DOMAIN-CONTAINING PROTEIN"/>
    <property type="match status" value="1"/>
</dbReference>
<dbReference type="SUPFAM" id="SSF55781">
    <property type="entry name" value="GAF domain-like"/>
    <property type="match status" value="1"/>
</dbReference>
<reference evidence="4 5" key="1">
    <citation type="submission" date="2017-05" db="EMBL/GenBank/DDBJ databases">
        <authorList>
            <person name="Varghese N."/>
            <person name="Submissions S."/>
        </authorList>
    </citation>
    <scope>NUCLEOTIDE SEQUENCE [LARGE SCALE GENOMIC DNA]</scope>
    <source>
        <strain evidence="4 5">DSM 19036</strain>
    </source>
</reference>
<dbReference type="InterPro" id="IPR005467">
    <property type="entry name" value="His_kinase_dom"/>
</dbReference>
<feature type="domain" description="Histidine kinase" evidence="3">
    <location>
        <begin position="182"/>
        <end position="395"/>
    </location>
</feature>
<dbReference type="Pfam" id="PF01590">
    <property type="entry name" value="GAF"/>
    <property type="match status" value="1"/>
</dbReference>
<evidence type="ECO:0000313" key="5">
    <source>
        <dbReference type="Proteomes" id="UP000320300"/>
    </source>
</evidence>
<dbReference type="EMBL" id="FXTN01000009">
    <property type="protein sequence ID" value="SMO88171.1"/>
    <property type="molecule type" value="Genomic_DNA"/>
</dbReference>
<dbReference type="Proteomes" id="UP000320300">
    <property type="component" value="Unassembled WGS sequence"/>
</dbReference>
<dbReference type="SMART" id="SM00065">
    <property type="entry name" value="GAF"/>
    <property type="match status" value="1"/>
</dbReference>
<evidence type="ECO:0000313" key="4">
    <source>
        <dbReference type="EMBL" id="SMO88171.1"/>
    </source>
</evidence>
<name>A0A521EXP1_9SPHI</name>
<evidence type="ECO:0000256" key="1">
    <source>
        <dbReference type="ARBA" id="ARBA00000085"/>
    </source>
</evidence>
<gene>
    <name evidence="4" type="ORF">SAMN06265348_109210</name>
</gene>
<protein>
    <recommendedName>
        <fullName evidence="2">histidine kinase</fullName>
        <ecNumber evidence="2">2.7.13.3</ecNumber>
    </recommendedName>
</protein>
<comment type="catalytic activity">
    <reaction evidence="1">
        <text>ATP + protein L-histidine = ADP + protein N-phospho-L-histidine.</text>
        <dbReference type="EC" id="2.7.13.3"/>
    </reaction>
</comment>
<accession>A0A521EXP1</accession>
<dbReference type="GO" id="GO:0000155">
    <property type="term" value="F:phosphorelay sensor kinase activity"/>
    <property type="evidence" value="ECO:0007669"/>
    <property type="project" value="InterPro"/>
</dbReference>
<dbReference type="Gene3D" id="1.10.287.130">
    <property type="match status" value="1"/>
</dbReference>
<dbReference type="Gene3D" id="3.30.565.10">
    <property type="entry name" value="Histidine kinase-like ATPase, C-terminal domain"/>
    <property type="match status" value="1"/>
</dbReference>